<comment type="caution">
    <text evidence="2">The sequence shown here is derived from an EMBL/GenBank/DDBJ whole genome shotgun (WGS) entry which is preliminary data.</text>
</comment>
<evidence type="ECO:0000313" key="3">
    <source>
        <dbReference type="Proteomes" id="UP000440578"/>
    </source>
</evidence>
<evidence type="ECO:0000256" key="1">
    <source>
        <dbReference type="SAM" id="MobiDB-lite"/>
    </source>
</evidence>
<protein>
    <submittedName>
        <fullName evidence="2">Uncharacterized protein</fullName>
    </submittedName>
</protein>
<dbReference type="EMBL" id="VIIS01000061">
    <property type="protein sequence ID" value="KAF0313962.1"/>
    <property type="molecule type" value="Genomic_DNA"/>
</dbReference>
<reference evidence="2 3" key="1">
    <citation type="submission" date="2019-07" db="EMBL/GenBank/DDBJ databases">
        <title>Draft genome assembly of a fouling barnacle, Amphibalanus amphitrite (Darwin, 1854): The first reference genome for Thecostraca.</title>
        <authorList>
            <person name="Kim W."/>
        </authorList>
    </citation>
    <scope>NUCLEOTIDE SEQUENCE [LARGE SCALE GENOMIC DNA]</scope>
    <source>
        <strain evidence="2">SNU_AA5</strain>
        <tissue evidence="2">Soma without cirri and trophi</tissue>
    </source>
</reference>
<name>A0A6A4XGP9_AMPAM</name>
<dbReference type="AlphaFoldDB" id="A0A6A4XGP9"/>
<accession>A0A6A4XGP9</accession>
<evidence type="ECO:0000313" key="2">
    <source>
        <dbReference type="EMBL" id="KAF0313962.1"/>
    </source>
</evidence>
<gene>
    <name evidence="2" type="ORF">FJT64_015507</name>
</gene>
<proteinExistence type="predicted"/>
<organism evidence="2 3">
    <name type="scientific">Amphibalanus amphitrite</name>
    <name type="common">Striped barnacle</name>
    <name type="synonym">Balanus amphitrite</name>
    <dbReference type="NCBI Taxonomy" id="1232801"/>
    <lineage>
        <taxon>Eukaryota</taxon>
        <taxon>Metazoa</taxon>
        <taxon>Ecdysozoa</taxon>
        <taxon>Arthropoda</taxon>
        <taxon>Crustacea</taxon>
        <taxon>Multicrustacea</taxon>
        <taxon>Cirripedia</taxon>
        <taxon>Thoracica</taxon>
        <taxon>Thoracicalcarea</taxon>
        <taxon>Balanomorpha</taxon>
        <taxon>Balanoidea</taxon>
        <taxon>Balanidae</taxon>
        <taxon>Amphibalaninae</taxon>
        <taxon>Amphibalanus</taxon>
    </lineage>
</organism>
<sequence length="68" mass="6974">MELGRGGPRGSSFDGPGTGMSYTELEAGYQGLRRAPAGFYIGDDAAAAIIRSSSSGLSAVLKPMPLPR</sequence>
<dbReference type="Proteomes" id="UP000440578">
    <property type="component" value="Unassembled WGS sequence"/>
</dbReference>
<keyword evidence="3" id="KW-1185">Reference proteome</keyword>
<feature type="region of interest" description="Disordered" evidence="1">
    <location>
        <begin position="1"/>
        <end position="20"/>
    </location>
</feature>